<dbReference type="SUPFAM" id="SSF52317">
    <property type="entry name" value="Class I glutamine amidotransferase-like"/>
    <property type="match status" value="1"/>
</dbReference>
<protein>
    <recommendedName>
        <fullName evidence="1">Beta-galactosidase trimerisation domain-containing protein</fullName>
    </recommendedName>
</protein>
<sequence>MELSRRSFLVGAAGVAAAGLGSSLLGGGQAAAAGPLLSAPATVDPVSLPAKALRGFGSVSAELTALGTDGSLLAIQCADTNAAKLVHAKYLSDLTRLPGISQTTLTVNGLTVPVYETPTGVVAALTDGDAVRVIAATSAAQFTASAGSAIPAGTIAADFAAQTTVPMYLDRFDKYGLLLYFVPLALPPGWTRGQPYDYRQDFDFVEDNELGGVIWDNEQQLNTGEGLARVPDWGFAVEEFLARDVPVHLNTQLADGLWLANRYRDQTMQKMPQYSGFYATPASYTYAVGATSYCSTTGMDAELGVLQDTVRQFAGHPNVVGWLEPHGELSGGSGSVLLAEFGPVADASFRTFLQERYATPAALSQAWYGNSGAVASWDDVHVPEVASFLGWSEDALDVAGSWRVLYPGTGSPPTGWDQPSFDDSGWGTVVMPGSDRVEFLPRQLMAARRSVPVPAAWLSAHPSVWLYLFDLNTQTTIPVTVNGNATGGIPAAAIMGGQHCGALEVTDWVSAGDNLIALTLPQGYIGYRCYLSGEAPVHYPLLGPQKNTRWIDFQDWTRWIRQGAVRRGVEMIRQEDATRPVNLMSPDTYADLLKQVAADFGGNFHNTGYMAGVWADYHPLLSRSAGRPSTAEPGNGAPDAAQLQACFGRWISEGLNGVHYFGSQQDIMSKPDVLAAFQDNIALYRSIGKYHVPPAEVAVLNGFRVNGNGTWPWLPDADVWVPGGYWKQPMTALLLPLCPRDAVTEADFADGTVNRYRVIIDSNTSFMDDALIEQIETWVRDGGTFITYVQTGRHTTTDANAWPISDLTGYDVASIDPYEQNGSYQPRVSHPISAAPGQTLLADTSWLANVRGGGLSLSKVAPECEDVLLWDDGSVAVGTRPLGNGRIIHLGWHVSGTSATALLDQVLHYLDVARVPAKATAGICRHYISNTGLHDVWVLFNESAGTISTDLTFASPGAPTALSQITGTATTPVTTVNGVPGVYGISLAAWETRLYLSPRTDVPHSALDWLNLQRDWWAGTTAPSPTPLPTPAQQQRNSVALSDEWAFQPVDDLTAAQIAALVLPGVDDSAWERRDLGVWGMPDHPDVAHAVLRRTFTIPSGWATGDTELWMAIDKESSVFKDAGRIYVDGALIQNFNAGGLVGLAANTLLPPGEHLIALEVQGSGMATGVTSNAWVYHLPAPDATQDLSGSWALTGTDGIHDAGTVTMPGAFTGLFMARDVSIDASRSGSTAVLYVHRPGASVNGVLINGTFIGDIYPATRLGDTLLVNITTKVRFGQTNRIELVSVIPTAALNVTGIEIRYYNPSVYP</sequence>
<dbReference type="EMBL" id="BAABJQ010000032">
    <property type="protein sequence ID" value="GAA5198067.1"/>
    <property type="molecule type" value="Genomic_DNA"/>
</dbReference>
<dbReference type="InterPro" id="IPR008979">
    <property type="entry name" value="Galactose-bd-like_sf"/>
</dbReference>
<evidence type="ECO:0000259" key="1">
    <source>
        <dbReference type="Pfam" id="PF08532"/>
    </source>
</evidence>
<reference evidence="3" key="1">
    <citation type="journal article" date="2019" name="Int. J. Syst. Evol. Microbiol.">
        <title>The Global Catalogue of Microorganisms (GCM) 10K type strain sequencing project: providing services to taxonomists for standard genome sequencing and annotation.</title>
        <authorList>
            <consortium name="The Broad Institute Genomics Platform"/>
            <consortium name="The Broad Institute Genome Sequencing Center for Infectious Disease"/>
            <person name="Wu L."/>
            <person name="Ma J."/>
        </authorList>
    </citation>
    <scope>NUCLEOTIDE SEQUENCE [LARGE SCALE GENOMIC DNA]</scope>
    <source>
        <strain evidence="3">JCM 18304</strain>
    </source>
</reference>
<dbReference type="Pfam" id="PF08532">
    <property type="entry name" value="Glyco_hydro_42M"/>
    <property type="match status" value="1"/>
</dbReference>
<dbReference type="Gene3D" id="2.60.120.260">
    <property type="entry name" value="Galactose-binding domain-like"/>
    <property type="match status" value="2"/>
</dbReference>
<accession>A0ABP9SKG2</accession>
<dbReference type="Gene3D" id="3.40.50.880">
    <property type="match status" value="1"/>
</dbReference>
<dbReference type="Proteomes" id="UP001501570">
    <property type="component" value="Unassembled WGS sequence"/>
</dbReference>
<dbReference type="Gene3D" id="3.20.20.80">
    <property type="entry name" value="Glycosidases"/>
    <property type="match status" value="1"/>
</dbReference>
<dbReference type="InterPro" id="IPR006311">
    <property type="entry name" value="TAT_signal"/>
</dbReference>
<name>A0ABP9SKG2_9ACTN</name>
<dbReference type="RefSeq" id="WP_345637220.1">
    <property type="nucleotide sequence ID" value="NZ_BAABJQ010000032.1"/>
</dbReference>
<gene>
    <name evidence="2" type="ORF">GCM10023322_70640</name>
</gene>
<dbReference type="InterPro" id="IPR013738">
    <property type="entry name" value="Beta_galactosidase_Trimer"/>
</dbReference>
<comment type="caution">
    <text evidence="2">The sequence shown here is derived from an EMBL/GenBank/DDBJ whole genome shotgun (WGS) entry which is preliminary data.</text>
</comment>
<keyword evidence="3" id="KW-1185">Reference proteome</keyword>
<feature type="domain" description="Beta-galactosidase trimerisation" evidence="1">
    <location>
        <begin position="752"/>
        <end position="910"/>
    </location>
</feature>
<evidence type="ECO:0000313" key="3">
    <source>
        <dbReference type="Proteomes" id="UP001501570"/>
    </source>
</evidence>
<dbReference type="SUPFAM" id="SSF49785">
    <property type="entry name" value="Galactose-binding domain-like"/>
    <property type="match status" value="2"/>
</dbReference>
<proteinExistence type="predicted"/>
<evidence type="ECO:0000313" key="2">
    <source>
        <dbReference type="EMBL" id="GAA5198067.1"/>
    </source>
</evidence>
<dbReference type="PROSITE" id="PS51318">
    <property type="entry name" value="TAT"/>
    <property type="match status" value="1"/>
</dbReference>
<dbReference type="InterPro" id="IPR029062">
    <property type="entry name" value="Class_I_gatase-like"/>
</dbReference>
<organism evidence="2 3">
    <name type="scientific">Rugosimonospora acidiphila</name>
    <dbReference type="NCBI Taxonomy" id="556531"/>
    <lineage>
        <taxon>Bacteria</taxon>
        <taxon>Bacillati</taxon>
        <taxon>Actinomycetota</taxon>
        <taxon>Actinomycetes</taxon>
        <taxon>Micromonosporales</taxon>
        <taxon>Micromonosporaceae</taxon>
        <taxon>Rugosimonospora</taxon>
    </lineage>
</organism>